<comment type="cofactor">
    <cofactor evidence="1">
        <name>FAD</name>
        <dbReference type="ChEBI" id="CHEBI:57692"/>
    </cofactor>
</comment>
<evidence type="ECO:0000313" key="5">
    <source>
        <dbReference type="EMBL" id="CAE7512629.1"/>
    </source>
</evidence>
<evidence type="ECO:0000256" key="1">
    <source>
        <dbReference type="ARBA" id="ARBA00001974"/>
    </source>
</evidence>
<dbReference type="Gene3D" id="3.40.30.120">
    <property type="match status" value="1"/>
</dbReference>
<evidence type="ECO:0000256" key="2">
    <source>
        <dbReference type="ARBA" id="ARBA00022630"/>
    </source>
</evidence>
<keyword evidence="6" id="KW-1185">Reference proteome</keyword>
<organism evidence="5 6">
    <name type="scientific">Symbiodinium necroappetens</name>
    <dbReference type="NCBI Taxonomy" id="1628268"/>
    <lineage>
        <taxon>Eukaryota</taxon>
        <taxon>Sar</taxon>
        <taxon>Alveolata</taxon>
        <taxon>Dinophyceae</taxon>
        <taxon>Suessiales</taxon>
        <taxon>Symbiodiniaceae</taxon>
        <taxon>Symbiodinium</taxon>
    </lineage>
</organism>
<dbReference type="PANTHER" id="PTHR43004:SF19">
    <property type="entry name" value="BINDING MONOOXYGENASE, PUTATIVE (JCVI)-RELATED"/>
    <property type="match status" value="1"/>
</dbReference>
<proteinExistence type="predicted"/>
<dbReference type="InterPro" id="IPR050641">
    <property type="entry name" value="RIFMO-like"/>
</dbReference>
<dbReference type="GO" id="GO:0016709">
    <property type="term" value="F:oxidoreductase activity, acting on paired donors, with incorporation or reduction of molecular oxygen, NAD(P)H as one donor, and incorporation of one atom of oxygen"/>
    <property type="evidence" value="ECO:0007669"/>
    <property type="project" value="UniProtKB-ARBA"/>
</dbReference>
<sequence length="547" mass="60941">MNTQVLIVGAGPVGLTLAIDLGQQGINCILIEKKGAPEFLPKMERCNARTMEIYRRLGIVERIREAGLNSDAPMDVFVITKMTEPPLLQLEYDSVARAQAHIAGVEDTSEPAEAYQLISQYTLEPLLKKVAEALPSVTVMYGTEFEAFRQDQTGVTTTVRTSNDETFDIRSTYMAGCDGGASRVRKALDISLRGEGNLLKLRQALYHCDELFDRLPLGAGPGHGRHYHVADNQASFLIMQDSTRHWTLHAVVEDDAAMATQFEKIVAAPVKYEMLYVGEWKQNLLLADRYGEDRVFLAGDAAHLVIPTGGLGMNTGVGDAIDLSWKLAATLRGWGGPKLLKSYEVERRQIGDRNIGASRYASLGRRKWRSQWAKGFHDETPQGEALRNNLANVAEIEQRKTNEMVGAELGYRYVDSPLIWDEPGGPEQLFRTYDSTPWTGVRLPHIWVKPGVSIQDLVGRNYAVLRMGPNTEAVDPIVEAFRQIGAPIKVLDFPEDRYRDLYGCSYFLVRPDLHIAWRGNGLPENPRKLAALVTGFPVDNMARYHAA</sequence>
<evidence type="ECO:0000313" key="6">
    <source>
        <dbReference type="Proteomes" id="UP000601435"/>
    </source>
</evidence>
<dbReference type="EMBL" id="CAJNJA010023538">
    <property type="protein sequence ID" value="CAE7512629.1"/>
    <property type="molecule type" value="Genomic_DNA"/>
</dbReference>
<dbReference type="Proteomes" id="UP000601435">
    <property type="component" value="Unassembled WGS sequence"/>
</dbReference>
<gene>
    <name evidence="5" type="primary">apdD</name>
    <name evidence="5" type="ORF">SNEC2469_LOCUS14642</name>
</gene>
<dbReference type="PRINTS" id="PR00420">
    <property type="entry name" value="RNGMNOXGNASE"/>
</dbReference>
<keyword evidence="2" id="KW-0285">Flavoprotein</keyword>
<protein>
    <submittedName>
        <fullName evidence="5">ApdD protein</fullName>
    </submittedName>
</protein>
<dbReference type="Gene3D" id="3.50.50.60">
    <property type="entry name" value="FAD/NAD(P)-binding domain"/>
    <property type="match status" value="1"/>
</dbReference>
<dbReference type="OrthoDB" id="1716816at2759"/>
<dbReference type="InterPro" id="IPR036188">
    <property type="entry name" value="FAD/NAD-bd_sf"/>
</dbReference>
<dbReference type="GO" id="GO:0071949">
    <property type="term" value="F:FAD binding"/>
    <property type="evidence" value="ECO:0007669"/>
    <property type="project" value="InterPro"/>
</dbReference>
<dbReference type="Gene3D" id="3.30.9.10">
    <property type="entry name" value="D-Amino Acid Oxidase, subunit A, domain 2"/>
    <property type="match status" value="1"/>
</dbReference>
<dbReference type="Pfam" id="PF01494">
    <property type="entry name" value="FAD_binding_3"/>
    <property type="match status" value="1"/>
</dbReference>
<reference evidence="5" key="1">
    <citation type="submission" date="2021-02" db="EMBL/GenBank/DDBJ databases">
        <authorList>
            <person name="Dougan E. K."/>
            <person name="Rhodes N."/>
            <person name="Thang M."/>
            <person name="Chan C."/>
        </authorList>
    </citation>
    <scope>NUCLEOTIDE SEQUENCE</scope>
</reference>
<dbReference type="NCBIfam" id="NF004780">
    <property type="entry name" value="PRK06126.1"/>
    <property type="match status" value="1"/>
</dbReference>
<keyword evidence="3" id="KW-0274">FAD</keyword>
<dbReference type="InterPro" id="IPR002938">
    <property type="entry name" value="FAD-bd"/>
</dbReference>
<feature type="domain" description="FAD-binding" evidence="4">
    <location>
        <begin position="3"/>
        <end position="354"/>
    </location>
</feature>
<accession>A0A812T6C7</accession>
<dbReference type="AlphaFoldDB" id="A0A812T6C7"/>
<dbReference type="Pfam" id="PF21274">
    <property type="entry name" value="Rng_hyd_C"/>
    <property type="match status" value="1"/>
</dbReference>
<evidence type="ECO:0000259" key="4">
    <source>
        <dbReference type="Pfam" id="PF01494"/>
    </source>
</evidence>
<dbReference type="PANTHER" id="PTHR43004">
    <property type="entry name" value="TRK SYSTEM POTASSIUM UPTAKE PROTEIN"/>
    <property type="match status" value="1"/>
</dbReference>
<evidence type="ECO:0000256" key="3">
    <source>
        <dbReference type="ARBA" id="ARBA00022827"/>
    </source>
</evidence>
<comment type="caution">
    <text evidence="5">The sequence shown here is derived from an EMBL/GenBank/DDBJ whole genome shotgun (WGS) entry which is preliminary data.</text>
</comment>
<name>A0A812T6C7_9DINO</name>
<dbReference type="SUPFAM" id="SSF51905">
    <property type="entry name" value="FAD/NAD(P)-binding domain"/>
    <property type="match status" value="1"/>
</dbReference>